<comment type="subcellular location">
    <subcellularLocation>
        <location evidence="1">Cell membrane</location>
    </subcellularLocation>
</comment>
<dbReference type="PANTHER" id="PTHR19226">
    <property type="entry name" value="THY-1 MEMBRANE GLYCOPROTEIN"/>
    <property type="match status" value="1"/>
</dbReference>
<keyword evidence="8" id="KW-0393">Immunoglobulin domain</keyword>
<dbReference type="GO" id="GO:0007155">
    <property type="term" value="P:cell adhesion"/>
    <property type="evidence" value="ECO:0007669"/>
    <property type="project" value="InterPro"/>
</dbReference>
<dbReference type="GO" id="GO:0030334">
    <property type="term" value="P:regulation of cell migration"/>
    <property type="evidence" value="ECO:0007669"/>
    <property type="project" value="InterPro"/>
</dbReference>
<dbReference type="GO" id="GO:0045121">
    <property type="term" value="C:membrane raft"/>
    <property type="evidence" value="ECO:0007669"/>
    <property type="project" value="TreeGrafter"/>
</dbReference>
<name>A0AAY5L855_ESOLU</name>
<dbReference type="GO" id="GO:0007229">
    <property type="term" value="P:integrin-mediated signaling pathway"/>
    <property type="evidence" value="ECO:0007669"/>
    <property type="project" value="TreeGrafter"/>
</dbReference>
<dbReference type="GO" id="GO:0005096">
    <property type="term" value="F:GTPase activator activity"/>
    <property type="evidence" value="ECO:0007669"/>
    <property type="project" value="TreeGrafter"/>
</dbReference>
<keyword evidence="11" id="KW-1185">Reference proteome</keyword>
<evidence type="ECO:0000256" key="7">
    <source>
        <dbReference type="ARBA" id="ARBA00023288"/>
    </source>
</evidence>
<keyword evidence="5" id="KW-1015">Disulfide bond</keyword>
<evidence type="ECO:0000256" key="6">
    <source>
        <dbReference type="ARBA" id="ARBA00023180"/>
    </source>
</evidence>
<evidence type="ECO:0000256" key="4">
    <source>
        <dbReference type="ARBA" id="ARBA00023136"/>
    </source>
</evidence>
<dbReference type="GO" id="GO:0005925">
    <property type="term" value="C:focal adhesion"/>
    <property type="evidence" value="ECO:0007669"/>
    <property type="project" value="TreeGrafter"/>
</dbReference>
<evidence type="ECO:0000256" key="3">
    <source>
        <dbReference type="ARBA" id="ARBA00022729"/>
    </source>
</evidence>
<reference evidence="10" key="3">
    <citation type="submission" date="2025-09" db="UniProtKB">
        <authorList>
            <consortium name="Ensembl"/>
        </authorList>
    </citation>
    <scope>IDENTIFICATION</scope>
</reference>
<dbReference type="GO" id="GO:0051894">
    <property type="term" value="P:positive regulation of focal adhesion assembly"/>
    <property type="evidence" value="ECO:0007669"/>
    <property type="project" value="TreeGrafter"/>
</dbReference>
<dbReference type="KEGG" id="els:105006463"/>
<accession>A0AAY5L855</accession>
<protein>
    <submittedName>
        <fullName evidence="10">Uncharacterized protein</fullName>
    </submittedName>
</protein>
<feature type="chain" id="PRO_5044204122" evidence="9">
    <location>
        <begin position="17"/>
        <end position="150"/>
    </location>
</feature>
<evidence type="ECO:0000256" key="2">
    <source>
        <dbReference type="ARBA" id="ARBA00022475"/>
    </source>
</evidence>
<dbReference type="Proteomes" id="UP000265140">
    <property type="component" value="Chromosome 7"/>
</dbReference>
<evidence type="ECO:0000256" key="9">
    <source>
        <dbReference type="SAM" id="SignalP"/>
    </source>
</evidence>
<evidence type="ECO:0000256" key="5">
    <source>
        <dbReference type="ARBA" id="ARBA00023157"/>
    </source>
</evidence>
<dbReference type="Ensembl" id="ENSELUT00000090703.1">
    <property type="protein sequence ID" value="ENSELUP00000097468.1"/>
    <property type="gene ID" value="ENSELUG00000045437.1"/>
</dbReference>
<dbReference type="InterPro" id="IPR033292">
    <property type="entry name" value="THY1"/>
</dbReference>
<feature type="signal peptide" evidence="9">
    <location>
        <begin position="1"/>
        <end position="16"/>
    </location>
</feature>
<reference evidence="10" key="2">
    <citation type="submission" date="2025-08" db="UniProtKB">
        <authorList>
            <consortium name="Ensembl"/>
        </authorList>
    </citation>
    <scope>IDENTIFICATION</scope>
</reference>
<proteinExistence type="predicted"/>
<dbReference type="GO" id="GO:0043209">
    <property type="term" value="C:myelin sheath"/>
    <property type="evidence" value="ECO:0007669"/>
    <property type="project" value="TreeGrafter"/>
</dbReference>
<dbReference type="GeneTree" id="ENSGT00970000194164"/>
<organism evidence="10 11">
    <name type="scientific">Esox lucius</name>
    <name type="common">Northern pike</name>
    <dbReference type="NCBI Taxonomy" id="8010"/>
    <lineage>
        <taxon>Eukaryota</taxon>
        <taxon>Metazoa</taxon>
        <taxon>Chordata</taxon>
        <taxon>Craniata</taxon>
        <taxon>Vertebrata</taxon>
        <taxon>Euteleostomi</taxon>
        <taxon>Actinopterygii</taxon>
        <taxon>Neopterygii</taxon>
        <taxon>Teleostei</taxon>
        <taxon>Protacanthopterygii</taxon>
        <taxon>Esociformes</taxon>
        <taxon>Esocidae</taxon>
        <taxon>Esox</taxon>
    </lineage>
</organism>
<reference evidence="10 11" key="1">
    <citation type="submission" date="2020-02" db="EMBL/GenBank/DDBJ databases">
        <title>Esox lucius (northern pike) genome, fEsoLuc1, primary haplotype.</title>
        <authorList>
            <person name="Myers G."/>
            <person name="Karagic N."/>
            <person name="Meyer A."/>
            <person name="Pippel M."/>
            <person name="Reichard M."/>
            <person name="Winkler S."/>
            <person name="Tracey A."/>
            <person name="Sims Y."/>
            <person name="Howe K."/>
            <person name="Rhie A."/>
            <person name="Formenti G."/>
            <person name="Durbin R."/>
            <person name="Fedrigo O."/>
            <person name="Jarvis E.D."/>
        </authorList>
    </citation>
    <scope>NUCLEOTIDE SEQUENCE [LARGE SCALE GENOMIC DNA]</scope>
</reference>
<evidence type="ECO:0000256" key="8">
    <source>
        <dbReference type="ARBA" id="ARBA00023319"/>
    </source>
</evidence>
<dbReference type="GO" id="GO:0005178">
    <property type="term" value="F:integrin binding"/>
    <property type="evidence" value="ECO:0007669"/>
    <property type="project" value="InterPro"/>
</dbReference>
<evidence type="ECO:0000256" key="1">
    <source>
        <dbReference type="ARBA" id="ARBA00004236"/>
    </source>
</evidence>
<keyword evidence="4" id="KW-0472">Membrane</keyword>
<dbReference type="RefSeq" id="XP_010863326.1">
    <property type="nucleotide sequence ID" value="XM_010865024.4"/>
</dbReference>
<dbReference type="GO" id="GO:0030425">
    <property type="term" value="C:dendrite"/>
    <property type="evidence" value="ECO:0007669"/>
    <property type="project" value="TreeGrafter"/>
</dbReference>
<keyword evidence="7" id="KW-0449">Lipoprotein</keyword>
<keyword evidence="6" id="KW-0325">Glycoprotein</keyword>
<dbReference type="PANTHER" id="PTHR19226:SF2">
    <property type="entry name" value="THY-1 MEMBRANE GLYCOPROTEIN"/>
    <property type="match status" value="1"/>
</dbReference>
<dbReference type="GeneID" id="105006463"/>
<dbReference type="AlphaFoldDB" id="A0AAY5L855"/>
<keyword evidence="3 9" id="KW-0732">Signal</keyword>
<sequence length="150" mass="16496">MYILASAICLLGFASTQKVTDLNNCLKDNNLRMDCSYELSTASPIPTCVYTQDSKLVASTNISHVQESTFKDRATVTILNGKNICRLNLMGFADDKPKNFTCTIMQKETVSVSASVERTALVTCSAYSLQSSGLLLTLTSLFFLLEAKWQ</sequence>
<dbReference type="GO" id="GO:0009897">
    <property type="term" value="C:external side of plasma membrane"/>
    <property type="evidence" value="ECO:0007669"/>
    <property type="project" value="TreeGrafter"/>
</dbReference>
<evidence type="ECO:0000313" key="11">
    <source>
        <dbReference type="Proteomes" id="UP000265140"/>
    </source>
</evidence>
<keyword evidence="2" id="KW-1003">Cell membrane</keyword>
<evidence type="ECO:0000313" key="10">
    <source>
        <dbReference type="Ensembl" id="ENSELUP00000097468.1"/>
    </source>
</evidence>